<evidence type="ECO:0000256" key="1">
    <source>
        <dbReference type="SAM" id="MobiDB-lite"/>
    </source>
</evidence>
<proteinExistence type="predicted"/>
<organism evidence="2 3">
    <name type="scientific">Methanosarcina mazei</name>
    <name type="common">Methanosarcina frisia</name>
    <dbReference type="NCBI Taxonomy" id="2209"/>
    <lineage>
        <taxon>Archaea</taxon>
        <taxon>Methanobacteriati</taxon>
        <taxon>Methanobacteriota</taxon>
        <taxon>Stenosarchaea group</taxon>
        <taxon>Methanomicrobia</taxon>
        <taxon>Methanosarcinales</taxon>
        <taxon>Methanosarcinaceae</taxon>
        <taxon>Methanosarcina</taxon>
    </lineage>
</organism>
<protein>
    <recommendedName>
        <fullName evidence="4">Pentapeptide repeat-containing protein</fullName>
    </recommendedName>
</protein>
<dbReference type="Proteomes" id="UP000034047">
    <property type="component" value="Unassembled WGS sequence"/>
</dbReference>
<evidence type="ECO:0008006" key="4">
    <source>
        <dbReference type="Google" id="ProtNLM"/>
    </source>
</evidence>
<accession>A0A0F8FEC8</accession>
<gene>
    <name evidence="2" type="ORF">DU34_10050</name>
</gene>
<reference evidence="2 3" key="1">
    <citation type="journal article" date="2015" name="ISME J.">
        <title>Genomic and phenotypic differentiation among Methanosarcina mazei populations from Columbia River sediment.</title>
        <authorList>
            <person name="Youngblut N.D."/>
            <person name="Wirth J.S."/>
            <person name="Henriksen J.R."/>
            <person name="Smith M."/>
            <person name="Simon H."/>
            <person name="Metcalf W.W."/>
            <person name="Whitaker R.J."/>
        </authorList>
    </citation>
    <scope>NUCLEOTIDE SEQUENCE [LARGE SCALE GENOMIC DNA]</scope>
    <source>
        <strain evidence="2 3">2.F.T.2.6</strain>
    </source>
</reference>
<evidence type="ECO:0000313" key="2">
    <source>
        <dbReference type="EMBL" id="KKG18375.1"/>
    </source>
</evidence>
<dbReference type="AlphaFoldDB" id="A0A0F8FEC8"/>
<feature type="region of interest" description="Disordered" evidence="1">
    <location>
        <begin position="1"/>
        <end position="32"/>
    </location>
</feature>
<dbReference type="PATRIC" id="fig|2209.41.peg.2199"/>
<dbReference type="EMBL" id="JJOU01000036">
    <property type="protein sequence ID" value="KKG18375.1"/>
    <property type="molecule type" value="Genomic_DNA"/>
</dbReference>
<comment type="caution">
    <text evidence="2">The sequence shown here is derived from an EMBL/GenBank/DDBJ whole genome shotgun (WGS) entry which is preliminary data.</text>
</comment>
<sequence>MNFKRVNAGKENLQNENLQKENLQKENLQNENLQKENLQKKRIFHDIFMMTLKNKEVDSYGTGRPYTILACRF</sequence>
<evidence type="ECO:0000313" key="3">
    <source>
        <dbReference type="Proteomes" id="UP000034047"/>
    </source>
</evidence>
<name>A0A0F8FEC8_METMZ</name>